<dbReference type="AlphaFoldDB" id="A0AAW1FPN9"/>
<dbReference type="EMBL" id="JBCEZU010000045">
    <property type="protein sequence ID" value="KAK9536442.1"/>
    <property type="molecule type" value="Genomic_DNA"/>
</dbReference>
<proteinExistence type="predicted"/>
<protein>
    <submittedName>
        <fullName evidence="1">Uncharacterized protein</fullName>
    </submittedName>
</protein>
<reference evidence="1 2" key="1">
    <citation type="journal article" date="2024" name="Genome Biol. Evol.">
        <title>Chromosome-level genome assembly of the viviparous eelpout Zoarces viviparus.</title>
        <authorList>
            <person name="Fuhrmann N."/>
            <person name="Brasseur M.V."/>
            <person name="Bakowski C.E."/>
            <person name="Podsiadlowski L."/>
            <person name="Prost S."/>
            <person name="Krehenwinkel H."/>
            <person name="Mayer C."/>
        </authorList>
    </citation>
    <scope>NUCLEOTIDE SEQUENCE [LARGE SCALE GENOMIC DNA]</scope>
    <source>
        <strain evidence="1">NO-MEL_2022_Ind0_liver</strain>
    </source>
</reference>
<keyword evidence="2" id="KW-1185">Reference proteome</keyword>
<comment type="caution">
    <text evidence="1">The sequence shown here is derived from an EMBL/GenBank/DDBJ whole genome shotgun (WGS) entry which is preliminary data.</text>
</comment>
<evidence type="ECO:0000313" key="1">
    <source>
        <dbReference type="EMBL" id="KAK9536442.1"/>
    </source>
</evidence>
<evidence type="ECO:0000313" key="2">
    <source>
        <dbReference type="Proteomes" id="UP001488805"/>
    </source>
</evidence>
<sequence>MAAIPTPKNRWAMKMAAVGPVQGTRTGSMAPLNTSSSVTGATTWFLSHTASPTHSIHDWTSGKIKS</sequence>
<gene>
    <name evidence="1" type="ORF">VZT92_006218</name>
</gene>
<accession>A0AAW1FPN9</accession>
<organism evidence="1 2">
    <name type="scientific">Zoarces viviparus</name>
    <name type="common">Viviparous eelpout</name>
    <name type="synonym">Blennius viviparus</name>
    <dbReference type="NCBI Taxonomy" id="48416"/>
    <lineage>
        <taxon>Eukaryota</taxon>
        <taxon>Metazoa</taxon>
        <taxon>Chordata</taxon>
        <taxon>Craniata</taxon>
        <taxon>Vertebrata</taxon>
        <taxon>Euteleostomi</taxon>
        <taxon>Actinopterygii</taxon>
        <taxon>Neopterygii</taxon>
        <taxon>Teleostei</taxon>
        <taxon>Neoteleostei</taxon>
        <taxon>Acanthomorphata</taxon>
        <taxon>Eupercaria</taxon>
        <taxon>Perciformes</taxon>
        <taxon>Cottioidei</taxon>
        <taxon>Zoarcales</taxon>
        <taxon>Zoarcidae</taxon>
        <taxon>Zoarcinae</taxon>
        <taxon>Zoarces</taxon>
    </lineage>
</organism>
<name>A0AAW1FPN9_ZOAVI</name>
<dbReference type="Proteomes" id="UP001488805">
    <property type="component" value="Unassembled WGS sequence"/>
</dbReference>